<dbReference type="HAMAP" id="MF_01265">
    <property type="entry name" value="NadX"/>
    <property type="match status" value="1"/>
</dbReference>
<feature type="binding site" evidence="6">
    <location>
        <position position="122"/>
    </location>
    <ligand>
        <name>NAD(+)</name>
        <dbReference type="ChEBI" id="CHEBI:57540"/>
    </ligand>
</feature>
<evidence type="ECO:0000256" key="4">
    <source>
        <dbReference type="ARBA" id="ARBA00023002"/>
    </source>
</evidence>
<comment type="caution">
    <text evidence="9">The sequence shown here is derived from an EMBL/GenBank/DDBJ whole genome shotgun (WGS) entry which is preliminary data.</text>
</comment>
<dbReference type="GO" id="GO:0033735">
    <property type="term" value="F:aspartate dehydrogenase [NAD(P)+] activity"/>
    <property type="evidence" value="ECO:0007669"/>
    <property type="project" value="UniProtKB-EC"/>
</dbReference>
<comment type="miscellaneous">
    <text evidence="6">The iminoaspartate product is unstable in aqueous solution and can decompose to oxaloacetate and ammonia.</text>
</comment>
<evidence type="ECO:0000259" key="8">
    <source>
        <dbReference type="Pfam" id="PF03447"/>
    </source>
</evidence>
<comment type="pathway">
    <text evidence="6">Cofactor biosynthesis; NAD(+) biosynthesis; iminoaspartate from L-aspartate (dehydrogenase route): step 1/1.</text>
</comment>
<evidence type="ECO:0000256" key="1">
    <source>
        <dbReference type="ARBA" id="ARBA00008331"/>
    </source>
</evidence>
<name>A0A916WML5_9BURK</name>
<keyword evidence="10" id="KW-1185">Reference proteome</keyword>
<feature type="domain" description="Aspartate dehydrogenase" evidence="7">
    <location>
        <begin position="166"/>
        <end position="252"/>
    </location>
</feature>
<dbReference type="GO" id="GO:0050661">
    <property type="term" value="F:NADP binding"/>
    <property type="evidence" value="ECO:0007669"/>
    <property type="project" value="UniProtKB-UniRule"/>
</dbReference>
<keyword evidence="4 6" id="KW-0560">Oxidoreductase</keyword>
<protein>
    <recommendedName>
        <fullName evidence="6">L-aspartate dehydrogenase</fullName>
        <ecNumber evidence="6">1.4.1.21</ecNumber>
    </recommendedName>
</protein>
<proteinExistence type="inferred from homology"/>
<dbReference type="NCBIfam" id="NF009827">
    <property type="entry name" value="PRK13303.1-2"/>
    <property type="match status" value="1"/>
</dbReference>
<evidence type="ECO:0000313" key="9">
    <source>
        <dbReference type="EMBL" id="GGB12442.1"/>
    </source>
</evidence>
<feature type="active site" evidence="6">
    <location>
        <position position="218"/>
    </location>
</feature>
<dbReference type="Proteomes" id="UP000620596">
    <property type="component" value="Unassembled WGS sequence"/>
</dbReference>
<dbReference type="Pfam" id="PF01958">
    <property type="entry name" value="Asp_DH_C"/>
    <property type="match status" value="1"/>
</dbReference>
<feature type="binding site" evidence="6">
    <location>
        <position position="188"/>
    </location>
    <ligand>
        <name>NAD(+)</name>
        <dbReference type="ChEBI" id="CHEBI:57540"/>
    </ligand>
</feature>
<evidence type="ECO:0000256" key="6">
    <source>
        <dbReference type="HAMAP-Rule" id="MF_01265"/>
    </source>
</evidence>
<reference evidence="9" key="1">
    <citation type="journal article" date="2014" name="Int. J. Syst. Evol. Microbiol.">
        <title>Complete genome sequence of Corynebacterium casei LMG S-19264T (=DSM 44701T), isolated from a smear-ripened cheese.</title>
        <authorList>
            <consortium name="US DOE Joint Genome Institute (JGI-PGF)"/>
            <person name="Walter F."/>
            <person name="Albersmeier A."/>
            <person name="Kalinowski J."/>
            <person name="Ruckert C."/>
        </authorList>
    </citation>
    <scope>NUCLEOTIDE SEQUENCE</scope>
    <source>
        <strain evidence="9">CGMCC 1.15322</strain>
    </source>
</reference>
<comment type="function">
    <text evidence="6">Specifically catalyzes the NAD or NADP-dependent dehydrogenation of L-aspartate to iminoaspartate.</text>
</comment>
<sequence>MQHVAMVGYGAIGSHLMRMFAADARVRLDQVIVGATGLKKAQAALGDGVAIVTRLEDLPRRPDVLIECASHRALTEHVVPALASGIDSIILSIGALANDGMAELLAEAANAGSSRLKLVSGAIGAIDALAAAQLGGLDEVVYVGSKPPSSWRGSPGESVVCLDSLAEATTLFKGSARDAARLYPKNANVAAALALAGLGLDATQVRLVADPSLSHNVHSYTAQGRFGRMSFTIEGMALPDNPKTSALTACSLARALINRVEPMGF</sequence>
<organism evidence="9 10">
    <name type="scientific">Polaromonas eurypsychrophila</name>
    <dbReference type="NCBI Taxonomy" id="1614635"/>
    <lineage>
        <taxon>Bacteria</taxon>
        <taxon>Pseudomonadati</taxon>
        <taxon>Pseudomonadota</taxon>
        <taxon>Betaproteobacteria</taxon>
        <taxon>Burkholderiales</taxon>
        <taxon>Comamonadaceae</taxon>
        <taxon>Polaromonas</taxon>
    </lineage>
</organism>
<accession>A0A916WML5</accession>
<evidence type="ECO:0000259" key="7">
    <source>
        <dbReference type="Pfam" id="PF01958"/>
    </source>
</evidence>
<evidence type="ECO:0000313" key="10">
    <source>
        <dbReference type="Proteomes" id="UP000620596"/>
    </source>
</evidence>
<dbReference type="InterPro" id="IPR036291">
    <property type="entry name" value="NAD(P)-bd_dom_sf"/>
</dbReference>
<dbReference type="PIRSF" id="PIRSF005227">
    <property type="entry name" value="Asp_dh_NAD_syn"/>
    <property type="match status" value="1"/>
</dbReference>
<dbReference type="Gene3D" id="3.30.360.10">
    <property type="entry name" value="Dihydrodipicolinate Reductase, domain 2"/>
    <property type="match status" value="1"/>
</dbReference>
<dbReference type="AlphaFoldDB" id="A0A916WML5"/>
<dbReference type="PANTHER" id="PTHR31873:SF6">
    <property type="entry name" value="ASPARTATE DEHYDROGENASE DOMAIN-CONTAINING PROTEIN"/>
    <property type="match status" value="1"/>
</dbReference>
<keyword evidence="5 6" id="KW-0520">NAD</keyword>
<dbReference type="SUPFAM" id="SSF55347">
    <property type="entry name" value="Glyceraldehyde-3-phosphate dehydrogenase-like, C-terminal domain"/>
    <property type="match status" value="1"/>
</dbReference>
<dbReference type="InterPro" id="IPR002811">
    <property type="entry name" value="Asp_DH"/>
</dbReference>
<evidence type="ECO:0000256" key="2">
    <source>
        <dbReference type="ARBA" id="ARBA00022642"/>
    </source>
</evidence>
<feature type="domain" description="Aspartate/homoserine dehydrogenase NAD-binding" evidence="8">
    <location>
        <begin position="8"/>
        <end position="115"/>
    </location>
</feature>
<evidence type="ECO:0000256" key="3">
    <source>
        <dbReference type="ARBA" id="ARBA00022857"/>
    </source>
</evidence>
<comment type="similarity">
    <text evidence="1 6">Belongs to the L-aspartate dehydrogenase family.</text>
</comment>
<dbReference type="GO" id="GO:0016639">
    <property type="term" value="F:oxidoreductase activity, acting on the CH-NH2 group of donors, NAD or NADP as acceptor"/>
    <property type="evidence" value="ECO:0007669"/>
    <property type="project" value="UniProtKB-UniRule"/>
</dbReference>
<dbReference type="EC" id="1.4.1.21" evidence="6"/>
<keyword evidence="2 6" id="KW-0662">Pyridine nucleotide biosynthesis</keyword>
<dbReference type="GO" id="GO:0051287">
    <property type="term" value="F:NAD binding"/>
    <property type="evidence" value="ECO:0007669"/>
    <property type="project" value="UniProtKB-UniRule"/>
</dbReference>
<dbReference type="RefSeq" id="WP_188709966.1">
    <property type="nucleotide sequence ID" value="NZ_BMIG01000019.1"/>
</dbReference>
<keyword evidence="3 6" id="KW-0521">NADP</keyword>
<gene>
    <name evidence="6 9" type="primary">nadX</name>
    <name evidence="9" type="ORF">GCM10011496_36680</name>
</gene>
<evidence type="ECO:0000256" key="5">
    <source>
        <dbReference type="ARBA" id="ARBA00023027"/>
    </source>
</evidence>
<dbReference type="InterPro" id="IPR020626">
    <property type="entry name" value="Asp_DH_prok"/>
</dbReference>
<dbReference type="EMBL" id="BMIG01000019">
    <property type="protein sequence ID" value="GGB12442.1"/>
    <property type="molecule type" value="Genomic_DNA"/>
</dbReference>
<comment type="catalytic activity">
    <reaction evidence="6">
        <text>L-aspartate + NADP(+) + H2O = oxaloacetate + NH4(+) + NADPH + H(+)</text>
        <dbReference type="Rhea" id="RHEA:11784"/>
        <dbReference type="ChEBI" id="CHEBI:15377"/>
        <dbReference type="ChEBI" id="CHEBI:15378"/>
        <dbReference type="ChEBI" id="CHEBI:16452"/>
        <dbReference type="ChEBI" id="CHEBI:28938"/>
        <dbReference type="ChEBI" id="CHEBI:29991"/>
        <dbReference type="ChEBI" id="CHEBI:57783"/>
        <dbReference type="ChEBI" id="CHEBI:58349"/>
        <dbReference type="EC" id="1.4.1.21"/>
    </reaction>
</comment>
<dbReference type="Gene3D" id="3.40.50.720">
    <property type="entry name" value="NAD(P)-binding Rossmann-like Domain"/>
    <property type="match status" value="1"/>
</dbReference>
<comment type="catalytic activity">
    <reaction evidence="6">
        <text>L-aspartate + NAD(+) + H2O = oxaloacetate + NH4(+) + NADH + H(+)</text>
        <dbReference type="Rhea" id="RHEA:11788"/>
        <dbReference type="ChEBI" id="CHEBI:15377"/>
        <dbReference type="ChEBI" id="CHEBI:15378"/>
        <dbReference type="ChEBI" id="CHEBI:16452"/>
        <dbReference type="ChEBI" id="CHEBI:28938"/>
        <dbReference type="ChEBI" id="CHEBI:29991"/>
        <dbReference type="ChEBI" id="CHEBI:57540"/>
        <dbReference type="ChEBI" id="CHEBI:57945"/>
        <dbReference type="EC" id="1.4.1.21"/>
    </reaction>
</comment>
<reference evidence="9" key="2">
    <citation type="submission" date="2020-09" db="EMBL/GenBank/DDBJ databases">
        <authorList>
            <person name="Sun Q."/>
            <person name="Zhou Y."/>
        </authorList>
    </citation>
    <scope>NUCLEOTIDE SEQUENCE</scope>
    <source>
        <strain evidence="9">CGMCC 1.15322</strain>
    </source>
</reference>
<dbReference type="Pfam" id="PF03447">
    <property type="entry name" value="NAD_binding_3"/>
    <property type="match status" value="1"/>
</dbReference>
<dbReference type="SUPFAM" id="SSF51735">
    <property type="entry name" value="NAD(P)-binding Rossmann-fold domains"/>
    <property type="match status" value="1"/>
</dbReference>
<dbReference type="NCBIfam" id="NF009828">
    <property type="entry name" value="PRK13303.1-3"/>
    <property type="match status" value="1"/>
</dbReference>
<dbReference type="InterPro" id="IPR011182">
    <property type="entry name" value="L-Asp_DH"/>
</dbReference>
<dbReference type="PANTHER" id="PTHR31873">
    <property type="entry name" value="L-ASPARTATE DEHYDROGENASE-RELATED"/>
    <property type="match status" value="1"/>
</dbReference>
<dbReference type="InterPro" id="IPR005106">
    <property type="entry name" value="Asp/hSer_DH_NAD-bd"/>
</dbReference>
<dbReference type="GO" id="GO:0009435">
    <property type="term" value="P:NAD+ biosynthetic process"/>
    <property type="evidence" value="ECO:0007669"/>
    <property type="project" value="UniProtKB-UniRule"/>
</dbReference>